<evidence type="ECO:0000313" key="1">
    <source>
        <dbReference type="EMBL" id="MBX50755.1"/>
    </source>
</evidence>
<protein>
    <submittedName>
        <fullName evidence="1">Uncharacterized protein</fullName>
    </submittedName>
</protein>
<reference evidence="1" key="1">
    <citation type="submission" date="2018-02" db="EMBL/GenBank/DDBJ databases">
        <title>Rhizophora mucronata_Transcriptome.</title>
        <authorList>
            <person name="Meera S.P."/>
            <person name="Sreeshan A."/>
            <person name="Augustine A."/>
        </authorList>
    </citation>
    <scope>NUCLEOTIDE SEQUENCE</scope>
    <source>
        <tissue evidence="1">Leaf</tissue>
    </source>
</reference>
<organism evidence="1">
    <name type="scientific">Rhizophora mucronata</name>
    <name type="common">Asiatic mangrove</name>
    <dbReference type="NCBI Taxonomy" id="61149"/>
    <lineage>
        <taxon>Eukaryota</taxon>
        <taxon>Viridiplantae</taxon>
        <taxon>Streptophyta</taxon>
        <taxon>Embryophyta</taxon>
        <taxon>Tracheophyta</taxon>
        <taxon>Spermatophyta</taxon>
        <taxon>Magnoliopsida</taxon>
        <taxon>eudicotyledons</taxon>
        <taxon>Gunneridae</taxon>
        <taxon>Pentapetalae</taxon>
        <taxon>rosids</taxon>
        <taxon>fabids</taxon>
        <taxon>Malpighiales</taxon>
        <taxon>Rhizophoraceae</taxon>
        <taxon>Rhizophora</taxon>
    </lineage>
</organism>
<accession>A0A2P2P7M9</accession>
<sequence>MQDTSYQELRTHLDKDKVNPAAILLVQSIH</sequence>
<dbReference type="AlphaFoldDB" id="A0A2P2P7M9"/>
<dbReference type="EMBL" id="GGEC01070271">
    <property type="protein sequence ID" value="MBX50755.1"/>
    <property type="molecule type" value="Transcribed_RNA"/>
</dbReference>
<name>A0A2P2P7M9_RHIMU</name>
<proteinExistence type="predicted"/>